<dbReference type="OrthoDB" id="4554736at2"/>
<evidence type="ECO:0000313" key="6">
    <source>
        <dbReference type="Proteomes" id="UP000550260"/>
    </source>
</evidence>
<name>A0A2N3WB12_9PSEU</name>
<evidence type="ECO:0000256" key="1">
    <source>
        <dbReference type="SAM" id="MobiDB-lite"/>
    </source>
</evidence>
<dbReference type="RefSeq" id="WP_101435179.1">
    <property type="nucleotide sequence ID" value="NZ_JACJHR010000020.1"/>
</dbReference>
<feature type="region of interest" description="Disordered" evidence="1">
    <location>
        <begin position="27"/>
        <end position="93"/>
    </location>
</feature>
<accession>A0A2N3WB12</accession>
<feature type="signal peptide" evidence="2">
    <location>
        <begin position="1"/>
        <end position="22"/>
    </location>
</feature>
<gene>
    <name evidence="4" type="ORF">ATK30_1830</name>
    <name evidence="3" type="ORF">H5411_16165</name>
</gene>
<evidence type="ECO:0008006" key="7">
    <source>
        <dbReference type="Google" id="ProtNLM"/>
    </source>
</evidence>
<reference evidence="4 5" key="1">
    <citation type="submission" date="2017-12" db="EMBL/GenBank/DDBJ databases">
        <title>Sequencing the genomes of 1000 Actinobacteria strains.</title>
        <authorList>
            <person name="Klenk H.-P."/>
        </authorList>
    </citation>
    <scope>NUCLEOTIDE SEQUENCE [LARGE SCALE GENOMIC DNA]</scope>
    <source>
        <strain evidence="4 5">DSM 45165</strain>
    </source>
</reference>
<reference evidence="3 6" key="2">
    <citation type="submission" date="2020-08" db="EMBL/GenBank/DDBJ databases">
        <title>Amycolatopsis echigonensis JCM 21831.</title>
        <authorList>
            <person name="Tedsree N."/>
            <person name="Kuncharoen N."/>
            <person name="Likhitwitayawuid K."/>
            <person name="Tanasupawat S."/>
        </authorList>
    </citation>
    <scope>NUCLEOTIDE SEQUENCE [LARGE SCALE GENOMIC DNA]</scope>
    <source>
        <strain evidence="3 6">JCM 21831</strain>
    </source>
</reference>
<dbReference type="EMBL" id="JACJHR010000020">
    <property type="protein sequence ID" value="MBB2500657.1"/>
    <property type="molecule type" value="Genomic_DNA"/>
</dbReference>
<dbReference type="PROSITE" id="PS51257">
    <property type="entry name" value="PROKAR_LIPOPROTEIN"/>
    <property type="match status" value="1"/>
</dbReference>
<comment type="caution">
    <text evidence="4">The sequence shown here is derived from an EMBL/GenBank/DDBJ whole genome shotgun (WGS) entry which is preliminary data.</text>
</comment>
<organism evidence="4 5">
    <name type="scientific">Amycolatopsis echigonensis</name>
    <dbReference type="NCBI Taxonomy" id="2576905"/>
    <lineage>
        <taxon>Bacteria</taxon>
        <taxon>Bacillati</taxon>
        <taxon>Actinomycetota</taxon>
        <taxon>Actinomycetes</taxon>
        <taxon>Pseudonocardiales</taxon>
        <taxon>Pseudonocardiaceae</taxon>
        <taxon>Amycolatopsis</taxon>
    </lineage>
</organism>
<dbReference type="Proteomes" id="UP000550260">
    <property type="component" value="Unassembled WGS sequence"/>
</dbReference>
<dbReference type="AlphaFoldDB" id="A0A2N3WB12"/>
<accession>A0A8E2B4I6</accession>
<evidence type="ECO:0000313" key="3">
    <source>
        <dbReference type="EMBL" id="MBB2500657.1"/>
    </source>
</evidence>
<proteinExistence type="predicted"/>
<keyword evidence="2" id="KW-0732">Signal</keyword>
<evidence type="ECO:0000313" key="4">
    <source>
        <dbReference type="EMBL" id="PKV91070.1"/>
    </source>
</evidence>
<keyword evidence="5" id="KW-1185">Reference proteome</keyword>
<sequence length="166" mass="16267">MRTMVTKAVVTASMLAFGGLAAACGGGSSDPAAQSAALAAPTVTSAPESPAYGTESAPASKTPGPSTSQGSGADTGATAGPPVDCGPVDAPNGKVGVVATETKAGRPGCTEAIDVITEYFQDAPKKAEGTAHVLMVSGWRCMADTGAQGSGRVGCDKDGRVFYTQP</sequence>
<feature type="chain" id="PRO_5044577416" description="Subtilisin inhibitor-like" evidence="2">
    <location>
        <begin position="23"/>
        <end position="166"/>
    </location>
</feature>
<evidence type="ECO:0000256" key="2">
    <source>
        <dbReference type="SAM" id="SignalP"/>
    </source>
</evidence>
<feature type="compositionally biased region" description="Polar residues" evidence="1">
    <location>
        <begin position="57"/>
        <end position="72"/>
    </location>
</feature>
<evidence type="ECO:0000313" key="5">
    <source>
        <dbReference type="Proteomes" id="UP000233750"/>
    </source>
</evidence>
<dbReference type="Proteomes" id="UP000233750">
    <property type="component" value="Unassembled WGS sequence"/>
</dbReference>
<dbReference type="EMBL" id="PJMY01000003">
    <property type="protein sequence ID" value="PKV91070.1"/>
    <property type="molecule type" value="Genomic_DNA"/>
</dbReference>
<protein>
    <recommendedName>
        <fullName evidence="7">Subtilisin inhibitor-like</fullName>
    </recommendedName>
</protein>